<reference evidence="9 10" key="1">
    <citation type="journal article" date="2015" name="Nat. Commun.">
        <title>Outbred genome sequencing and CRISPR/Cas9 gene editing in butterflies.</title>
        <authorList>
            <person name="Li X."/>
            <person name="Fan D."/>
            <person name="Zhang W."/>
            <person name="Liu G."/>
            <person name="Zhang L."/>
            <person name="Zhao L."/>
            <person name="Fang X."/>
            <person name="Chen L."/>
            <person name="Dong Y."/>
            <person name="Chen Y."/>
            <person name="Ding Y."/>
            <person name="Zhao R."/>
            <person name="Feng M."/>
            <person name="Zhu Y."/>
            <person name="Feng Y."/>
            <person name="Jiang X."/>
            <person name="Zhu D."/>
            <person name="Xiang H."/>
            <person name="Feng X."/>
            <person name="Li S."/>
            <person name="Wang J."/>
            <person name="Zhang G."/>
            <person name="Kronforst M.R."/>
            <person name="Wang W."/>
        </authorList>
    </citation>
    <scope>NUCLEOTIDE SEQUENCE [LARGE SCALE GENOMIC DNA]</scope>
    <source>
        <strain evidence="9">Ya'a_city_454_Pm</strain>
        <tissue evidence="9">Whole body</tissue>
    </source>
</reference>
<dbReference type="GO" id="GO:0008139">
    <property type="term" value="F:nuclear localization sequence binding"/>
    <property type="evidence" value="ECO:0007669"/>
    <property type="project" value="InterPro"/>
</dbReference>
<organism evidence="9 10">
    <name type="scientific">Papilio machaon</name>
    <name type="common">Old World swallowtail butterfly</name>
    <dbReference type="NCBI Taxonomy" id="76193"/>
    <lineage>
        <taxon>Eukaryota</taxon>
        <taxon>Metazoa</taxon>
        <taxon>Ecdysozoa</taxon>
        <taxon>Arthropoda</taxon>
        <taxon>Hexapoda</taxon>
        <taxon>Insecta</taxon>
        <taxon>Pterygota</taxon>
        <taxon>Neoptera</taxon>
        <taxon>Endopterygota</taxon>
        <taxon>Lepidoptera</taxon>
        <taxon>Glossata</taxon>
        <taxon>Ditrysia</taxon>
        <taxon>Papilionoidea</taxon>
        <taxon>Papilionidae</taxon>
        <taxon>Papilioninae</taxon>
        <taxon>Papilio</taxon>
    </lineage>
</organism>
<evidence type="ECO:0000256" key="1">
    <source>
        <dbReference type="ARBA" id="ARBA00004567"/>
    </source>
</evidence>
<evidence type="ECO:0000313" key="10">
    <source>
        <dbReference type="Proteomes" id="UP000053240"/>
    </source>
</evidence>
<feature type="compositionally biased region" description="Low complexity" evidence="8">
    <location>
        <begin position="503"/>
        <end position="516"/>
    </location>
</feature>
<dbReference type="InterPro" id="IPR024882">
    <property type="entry name" value="NUP58/p45/49"/>
</dbReference>
<evidence type="ECO:0000256" key="5">
    <source>
        <dbReference type="ARBA" id="ARBA00023010"/>
    </source>
</evidence>
<keyword evidence="3" id="KW-0509">mRNA transport</keyword>
<evidence type="ECO:0000256" key="3">
    <source>
        <dbReference type="ARBA" id="ARBA00022816"/>
    </source>
</evidence>
<evidence type="ECO:0000256" key="8">
    <source>
        <dbReference type="SAM" id="MobiDB-lite"/>
    </source>
</evidence>
<dbReference type="FunCoup" id="A0A0N0PDJ5">
    <property type="interactions" value="711"/>
</dbReference>
<accession>A0A0N0PDJ5</accession>
<feature type="compositionally biased region" description="Polar residues" evidence="8">
    <location>
        <begin position="1"/>
        <end position="13"/>
    </location>
</feature>
<keyword evidence="2" id="KW-0813">Transport</keyword>
<gene>
    <name evidence="9" type="ORF">RR48_03870</name>
</gene>
<evidence type="ECO:0000313" key="9">
    <source>
        <dbReference type="EMBL" id="KPJ17460.1"/>
    </source>
</evidence>
<proteinExistence type="predicted"/>
<dbReference type="AlphaFoldDB" id="A0A0N0PDJ5"/>
<dbReference type="PANTHER" id="PTHR13437:SF2">
    <property type="entry name" value="NUCLEOPORIN P58_P45"/>
    <property type="match status" value="1"/>
</dbReference>
<feature type="region of interest" description="Disordered" evidence="8">
    <location>
        <begin position="495"/>
        <end position="516"/>
    </location>
</feature>
<dbReference type="InParanoid" id="A0A0N0PDJ5"/>
<keyword evidence="10" id="KW-1185">Reference proteome</keyword>
<dbReference type="GO" id="GO:0017056">
    <property type="term" value="F:structural constituent of nuclear pore"/>
    <property type="evidence" value="ECO:0007669"/>
    <property type="project" value="InterPro"/>
</dbReference>
<dbReference type="GO" id="GO:0015031">
    <property type="term" value="P:protein transport"/>
    <property type="evidence" value="ECO:0007669"/>
    <property type="project" value="UniProtKB-KW"/>
</dbReference>
<keyword evidence="5" id="KW-0811">Translocation</keyword>
<evidence type="ECO:0000256" key="4">
    <source>
        <dbReference type="ARBA" id="ARBA00022927"/>
    </source>
</evidence>
<dbReference type="EMBL" id="KQ460144">
    <property type="protein sequence ID" value="KPJ17460.1"/>
    <property type="molecule type" value="Genomic_DNA"/>
</dbReference>
<dbReference type="GO" id="GO:0005643">
    <property type="term" value="C:nuclear pore"/>
    <property type="evidence" value="ECO:0007669"/>
    <property type="project" value="UniProtKB-SubCell"/>
</dbReference>
<name>A0A0N0PDJ5_PAPMA</name>
<sequence length="541" mass="54674">MSFSFGTPSSAPANSSLSGGFNFGGNKPATPSFGLTATTQASTGLFGNTSATPAFGSTSGFGTSTPAFGASATPTFGATSAAPAFGSTATPAFGTSAAAPTFGATAAPAFGAASATPAFGATSTAPTFGATATPAFGASTSAPAFGSTTTPAFGTAGASAFGATTTPAFGTTGLGTGALGFGAGTTTTSATTGLSFGTPATTKTGLGGFGFGTTTTQTGLGLFNTSTTTTAASTFGLSTLNSNVSGTQPSVSAATPSLGLGGAATSAFGATNTTGDGKSEPPKQTKLPNELSTLVDTFKEFVKKQKSLSSEVMRLSIKPLHKVGREAETTLRAALALRGETNKARAQSRRLRTAAADALAAAEAAGRDPTGSELEGSAPPKYIKDLICELEQQLITFRRQMDVADKQMQASPKLLTEQELTLGIRRMHESLVALAGRLQTVHTQVEAQKEQYLNLRKYILKDPTNVFDTPSGNIQQLAGPTPFTYLGTAVSPFPTADGTGNWQPQQQNNFSSSLNFNSFGTVAQNDSSFQLQKPPGKRGKQ</sequence>
<dbReference type="Gene3D" id="6.10.140.1350">
    <property type="match status" value="1"/>
</dbReference>
<evidence type="ECO:0000256" key="6">
    <source>
        <dbReference type="ARBA" id="ARBA00023132"/>
    </source>
</evidence>
<dbReference type="Proteomes" id="UP000053240">
    <property type="component" value="Unassembled WGS sequence"/>
</dbReference>
<dbReference type="PANTHER" id="PTHR13437">
    <property type="entry name" value="NUCLEOPORIN P58/P45 NUCLEOPORIN-LIKE PROTEIN 1"/>
    <property type="match status" value="1"/>
</dbReference>
<comment type="subcellular location">
    <subcellularLocation>
        <location evidence="1">Nucleus</location>
        <location evidence="1">Nuclear pore complex</location>
    </subcellularLocation>
</comment>
<keyword evidence="7" id="KW-0539">Nucleus</keyword>
<dbReference type="Pfam" id="PF15967">
    <property type="entry name" value="Nucleoporin_FG2"/>
    <property type="match status" value="1"/>
</dbReference>
<feature type="region of interest" description="Disordered" evidence="8">
    <location>
        <begin position="268"/>
        <end position="287"/>
    </location>
</feature>
<keyword evidence="6" id="KW-0906">Nuclear pore complex</keyword>
<keyword evidence="4" id="KW-0653">Protein transport</keyword>
<evidence type="ECO:0000256" key="7">
    <source>
        <dbReference type="ARBA" id="ARBA00023242"/>
    </source>
</evidence>
<dbReference type="STRING" id="76193.A0A0N0PDJ5"/>
<dbReference type="GO" id="GO:0051028">
    <property type="term" value="P:mRNA transport"/>
    <property type="evidence" value="ECO:0007669"/>
    <property type="project" value="UniProtKB-KW"/>
</dbReference>
<evidence type="ECO:0000256" key="2">
    <source>
        <dbReference type="ARBA" id="ARBA00022448"/>
    </source>
</evidence>
<protein>
    <submittedName>
        <fullName evidence="9">Putative nucleoporin Nup58</fullName>
    </submittedName>
</protein>
<feature type="region of interest" description="Disordered" evidence="8">
    <location>
        <begin position="1"/>
        <end position="21"/>
    </location>
</feature>